<dbReference type="PANTHER" id="PTHR42957:SF1">
    <property type="entry name" value="HELICASE MJ1565-RELATED"/>
    <property type="match status" value="1"/>
</dbReference>
<dbReference type="InterPro" id="IPR027417">
    <property type="entry name" value="P-loop_NTPase"/>
</dbReference>
<evidence type="ECO:0000256" key="4">
    <source>
        <dbReference type="ARBA" id="ARBA00048988"/>
    </source>
</evidence>
<comment type="catalytic activity">
    <reaction evidence="2">
        <text>Couples ATP hydrolysis with the unwinding of duplex DNA by translocating in the 3'-5' direction.</text>
        <dbReference type="EC" id="5.6.2.4"/>
    </reaction>
</comment>
<gene>
    <name evidence="7" type="ORF">HA299_04030</name>
</gene>
<comment type="caution">
    <text evidence="7">The sequence shown here is derived from an EMBL/GenBank/DDBJ whole genome shotgun (WGS) entry which is preliminary data.</text>
</comment>
<evidence type="ECO:0000256" key="1">
    <source>
        <dbReference type="ARBA" id="ARBA00007816"/>
    </source>
</evidence>
<evidence type="ECO:0000256" key="3">
    <source>
        <dbReference type="ARBA" id="ARBA00048954"/>
    </source>
</evidence>
<evidence type="ECO:0000313" key="7">
    <source>
        <dbReference type="EMBL" id="HIH69776.1"/>
    </source>
</evidence>
<dbReference type="Gene3D" id="3.40.50.300">
    <property type="entry name" value="P-loop containing nucleotide triphosphate hydrolases"/>
    <property type="match status" value="2"/>
</dbReference>
<comment type="similarity">
    <text evidence="1">Belongs to the HerA family.</text>
</comment>
<dbReference type="CDD" id="cd01127">
    <property type="entry name" value="TrwB_TraG_TraD_VirD4"/>
    <property type="match status" value="1"/>
</dbReference>
<proteinExistence type="inferred from homology"/>
<dbReference type="GO" id="GO:0043139">
    <property type="term" value="F:5'-3' DNA helicase activity"/>
    <property type="evidence" value="ECO:0007669"/>
    <property type="project" value="UniProtKB-EC"/>
</dbReference>
<keyword evidence="7" id="KW-0067">ATP-binding</keyword>
<accession>A0A832RWQ9</accession>
<reference evidence="7" key="1">
    <citation type="journal article" date="2020" name="bioRxiv">
        <title>A rank-normalized archaeal taxonomy based on genome phylogeny resolves widespread incomplete and uneven classifications.</title>
        <authorList>
            <person name="Rinke C."/>
            <person name="Chuvochina M."/>
            <person name="Mussig A.J."/>
            <person name="Chaumeil P.-A."/>
            <person name="Waite D.W."/>
            <person name="Whitman W.B."/>
            <person name="Parks D.H."/>
            <person name="Hugenholtz P."/>
        </authorList>
    </citation>
    <scope>NUCLEOTIDE SEQUENCE</scope>
    <source>
        <strain evidence="7">UBA12518</strain>
    </source>
</reference>
<dbReference type="InterPro" id="IPR002789">
    <property type="entry name" value="HerA_central"/>
</dbReference>
<evidence type="ECO:0000256" key="2">
    <source>
        <dbReference type="ARBA" id="ARBA00034617"/>
    </source>
</evidence>
<dbReference type="SUPFAM" id="SSF52540">
    <property type="entry name" value="P-loop containing nucleoside triphosphate hydrolases"/>
    <property type="match status" value="1"/>
</dbReference>
<name>A0A832RWQ9_9EURY</name>
<comment type="catalytic activity">
    <reaction evidence="4">
        <text>ATP + H2O = ADP + phosphate + H(+)</text>
        <dbReference type="Rhea" id="RHEA:13065"/>
        <dbReference type="ChEBI" id="CHEBI:15377"/>
        <dbReference type="ChEBI" id="CHEBI:15378"/>
        <dbReference type="ChEBI" id="CHEBI:30616"/>
        <dbReference type="ChEBI" id="CHEBI:43474"/>
        <dbReference type="ChEBI" id="CHEBI:456216"/>
        <dbReference type="EC" id="5.6.2.4"/>
    </reaction>
</comment>
<dbReference type="InterPro" id="IPR008571">
    <property type="entry name" value="HerA-like"/>
</dbReference>
<sequence>MRDALGIVFGETSTHSFKVALADARRARRRDYVKVWHDVDGWVLCQIAGITRSDERFTEERVFEQHEGEPESGERVVAHVEVVGSRGQDGVLRVPTIPISPGEKVFRADPELIKETLGLVKGELYIGKLDGHDIEVRLDANSFVQRHCSILAMTGSGKSYTAGVIIEELLEQDVPLLIIDPHGEYSSLRHPSEEMGLEEFGVSPKGYGDKITVLTPASLSVNPEADGVLRLRGHSLGVQDIVRVLGESPTNTHVGILYEAISRLRAERDTYDLQDIIGEVAASESKAKWAVLALLEQIADSELFCGEATPIQSLLKRGRCTVISMVGVKPSVQPLVVSIVCTELLEARKLGLVPPGMVVVEEAHNFAPERGFAVAPSTDILRTIASEGRKFGLGLMVISQRPARVDKNVLSQCNTQIILRVTGRVDLQALAKGLEGMTSELVEDIKSLPMGTAIISSSSLERPIMVRICKRRTRHGGASVSIVGSKAKSPRRRRAKKPVEAVEDAPPGAHPPDAQPPRGGVLSKLFGTRR</sequence>
<dbReference type="Proteomes" id="UP000600363">
    <property type="component" value="Unassembled WGS sequence"/>
</dbReference>
<feature type="domain" description="Helicase HerA central" evidence="6">
    <location>
        <begin position="125"/>
        <end position="343"/>
    </location>
</feature>
<dbReference type="GO" id="GO:0043138">
    <property type="term" value="F:3'-5' DNA helicase activity"/>
    <property type="evidence" value="ECO:0007669"/>
    <property type="project" value="UniProtKB-EC"/>
</dbReference>
<dbReference type="Pfam" id="PF01935">
    <property type="entry name" value="DUF87"/>
    <property type="match status" value="1"/>
</dbReference>
<comment type="catalytic activity">
    <reaction evidence="3">
        <text>ATP + H2O = ADP + phosphate + H(+)</text>
        <dbReference type="Rhea" id="RHEA:13065"/>
        <dbReference type="ChEBI" id="CHEBI:15377"/>
        <dbReference type="ChEBI" id="CHEBI:15378"/>
        <dbReference type="ChEBI" id="CHEBI:30616"/>
        <dbReference type="ChEBI" id="CHEBI:43474"/>
        <dbReference type="ChEBI" id="CHEBI:456216"/>
        <dbReference type="EC" id="5.6.2.3"/>
    </reaction>
</comment>
<feature type="region of interest" description="Disordered" evidence="5">
    <location>
        <begin position="477"/>
        <end position="530"/>
    </location>
</feature>
<dbReference type="RefSeq" id="WP_276624378.1">
    <property type="nucleotide sequence ID" value="NZ_DUIH01000012.1"/>
</dbReference>
<evidence type="ECO:0000313" key="8">
    <source>
        <dbReference type="Proteomes" id="UP000600363"/>
    </source>
</evidence>
<protein>
    <submittedName>
        <fullName evidence="7">ATP-binding protein</fullName>
    </submittedName>
</protein>
<dbReference type="PANTHER" id="PTHR42957">
    <property type="entry name" value="HELICASE MJ1565-RELATED"/>
    <property type="match status" value="1"/>
</dbReference>
<dbReference type="GO" id="GO:0005524">
    <property type="term" value="F:ATP binding"/>
    <property type="evidence" value="ECO:0007669"/>
    <property type="project" value="UniProtKB-KW"/>
</dbReference>
<keyword evidence="7" id="KW-0547">Nucleotide-binding</keyword>
<evidence type="ECO:0000256" key="5">
    <source>
        <dbReference type="SAM" id="MobiDB-lite"/>
    </source>
</evidence>
<dbReference type="EMBL" id="DUIH01000012">
    <property type="protein sequence ID" value="HIH69776.1"/>
    <property type="molecule type" value="Genomic_DNA"/>
</dbReference>
<organism evidence="7 8">
    <name type="scientific">Methermicoccus shengliensis</name>
    <dbReference type="NCBI Taxonomy" id="660064"/>
    <lineage>
        <taxon>Archaea</taxon>
        <taxon>Methanobacteriati</taxon>
        <taxon>Methanobacteriota</taxon>
        <taxon>Stenosarchaea group</taxon>
        <taxon>Methanomicrobia</taxon>
        <taxon>Methanosarcinales</taxon>
        <taxon>Methermicoccaceae</taxon>
        <taxon>Methermicoccus</taxon>
    </lineage>
</organism>
<evidence type="ECO:0000259" key="6">
    <source>
        <dbReference type="Pfam" id="PF01935"/>
    </source>
</evidence>
<dbReference type="AlphaFoldDB" id="A0A832RWQ9"/>